<gene>
    <name evidence="2" type="ORF">MMAN_21300</name>
</gene>
<dbReference type="EMBL" id="AP022590">
    <property type="protein sequence ID" value="BBY37996.1"/>
    <property type="molecule type" value="Genomic_DNA"/>
</dbReference>
<evidence type="ECO:0000313" key="2">
    <source>
        <dbReference type="EMBL" id="BBY37996.1"/>
    </source>
</evidence>
<dbReference type="InterPro" id="IPR039068">
    <property type="entry name" value="PqqC-like"/>
</dbReference>
<protein>
    <submittedName>
        <fullName evidence="2">Uncharacterized protein</fullName>
    </submittedName>
</protein>
<accession>A0ABN6A8P9</accession>
<proteinExistence type="predicted"/>
<dbReference type="InterPro" id="IPR016084">
    <property type="entry name" value="Haem_Oase-like_multi-hlx"/>
</dbReference>
<name>A0ABN6A8P9_MYCNT</name>
<dbReference type="SUPFAM" id="SSF48613">
    <property type="entry name" value="Heme oxygenase-like"/>
    <property type="match status" value="1"/>
</dbReference>
<dbReference type="Proteomes" id="UP000465812">
    <property type="component" value="Chromosome"/>
</dbReference>
<dbReference type="Pfam" id="PF14518">
    <property type="entry name" value="Haem_oxygenas_2"/>
    <property type="match status" value="1"/>
</dbReference>
<keyword evidence="3" id="KW-1185">Reference proteome</keyword>
<dbReference type="RefSeq" id="WP_083097181.1">
    <property type="nucleotide sequence ID" value="NZ_AP022590.1"/>
</dbReference>
<sequence length="281" mass="31088">MTMPCDGRSRPTPVYEPGAMSPEEFEATFCDALARVLVESGVSSAIPQELDAAGARLYHGTYLKYMSFFAWKFPSWLMSIASLCPYQDVRREIINDCVDEEVGDSDADGQCHIDLLYDEAELCGVSREEIFATQPTPAILACIHTWENMTRTLGWLPGYAAIAGLEIAMSEPAIKARERLIGAEAMAKANQDLGGVTFHQRLGMPEGSLKFFALHAYKDRFHGGGELAMLVKYAHTPELQREAIWAMTNSFKTYVLQAHEVRRLAAEAAGTVYQPRPALVS</sequence>
<reference evidence="2 3" key="1">
    <citation type="journal article" date="2019" name="Emerg. Microbes Infect.">
        <title>Comprehensive subspecies identification of 175 nontuberculous mycobacteria species based on 7547 genomic profiles.</title>
        <authorList>
            <person name="Matsumoto Y."/>
            <person name="Kinjo T."/>
            <person name="Motooka D."/>
            <person name="Nabeya D."/>
            <person name="Jung N."/>
            <person name="Uechi K."/>
            <person name="Horii T."/>
            <person name="Iida T."/>
            <person name="Fujita J."/>
            <person name="Nakamura S."/>
        </authorList>
    </citation>
    <scope>NUCLEOTIDE SEQUENCE [LARGE SCALE GENOMIC DNA]</scope>
    <source>
        <strain evidence="2 3">JCM 18113</strain>
    </source>
</reference>
<evidence type="ECO:0000313" key="3">
    <source>
        <dbReference type="Proteomes" id="UP000465812"/>
    </source>
</evidence>
<dbReference type="Gene3D" id="1.20.910.10">
    <property type="entry name" value="Heme oxygenase-like"/>
    <property type="match status" value="1"/>
</dbReference>
<evidence type="ECO:0000256" key="1">
    <source>
        <dbReference type="ARBA" id="ARBA00023002"/>
    </source>
</evidence>
<organism evidence="2 3">
    <name type="scientific">Mycobacterium mantenii</name>
    <dbReference type="NCBI Taxonomy" id="560555"/>
    <lineage>
        <taxon>Bacteria</taxon>
        <taxon>Bacillati</taxon>
        <taxon>Actinomycetota</taxon>
        <taxon>Actinomycetes</taxon>
        <taxon>Mycobacteriales</taxon>
        <taxon>Mycobacteriaceae</taxon>
        <taxon>Mycobacterium</taxon>
        <taxon>Mycobacterium avium complex (MAC)</taxon>
    </lineage>
</organism>
<keyword evidence="1" id="KW-0560">Oxidoreductase</keyword>
<dbReference type="PANTHER" id="PTHR40279">
    <property type="entry name" value="PQQC-LIKE PROTEIN"/>
    <property type="match status" value="1"/>
</dbReference>
<dbReference type="PANTHER" id="PTHR40279:SF3">
    <property type="entry name" value="4-AMINOBENZOATE SYNTHASE"/>
    <property type="match status" value="1"/>
</dbReference>